<reference evidence="4 5" key="1">
    <citation type="submission" date="2018-08" db="EMBL/GenBank/DDBJ databases">
        <title>A genome reference for cultivated species of the human gut microbiota.</title>
        <authorList>
            <person name="Zou Y."/>
            <person name="Xue W."/>
            <person name="Luo G."/>
        </authorList>
    </citation>
    <scope>NUCLEOTIDE SEQUENCE [LARGE SCALE GENOMIC DNA]</scope>
    <source>
        <strain evidence="4 5">OF02-7</strain>
    </source>
</reference>
<keyword evidence="1" id="KW-1133">Transmembrane helix</keyword>
<keyword evidence="2" id="KW-0732">Signal</keyword>
<keyword evidence="1" id="KW-0472">Membrane</keyword>
<feature type="transmembrane region" description="Helical" evidence="1">
    <location>
        <begin position="262"/>
        <end position="295"/>
    </location>
</feature>
<gene>
    <name evidence="4" type="ORF">DXA50_08705</name>
</gene>
<dbReference type="SMART" id="SM00287">
    <property type="entry name" value="SH3b"/>
    <property type="match status" value="1"/>
</dbReference>
<feature type="transmembrane region" description="Helical" evidence="1">
    <location>
        <begin position="202"/>
        <end position="224"/>
    </location>
</feature>
<dbReference type="PROSITE" id="PS51781">
    <property type="entry name" value="SH3B"/>
    <property type="match status" value="1"/>
</dbReference>
<feature type="transmembrane region" description="Helical" evidence="1">
    <location>
        <begin position="133"/>
        <end position="154"/>
    </location>
</feature>
<evidence type="ECO:0000313" key="5">
    <source>
        <dbReference type="Proteomes" id="UP000286063"/>
    </source>
</evidence>
<organism evidence="4 5">
    <name type="scientific">Butyricimonas virosa</name>
    <dbReference type="NCBI Taxonomy" id="544645"/>
    <lineage>
        <taxon>Bacteria</taxon>
        <taxon>Pseudomonadati</taxon>
        <taxon>Bacteroidota</taxon>
        <taxon>Bacteroidia</taxon>
        <taxon>Bacteroidales</taxon>
        <taxon>Odoribacteraceae</taxon>
        <taxon>Butyricimonas</taxon>
    </lineage>
</organism>
<name>A0A413INQ8_9BACT</name>
<proteinExistence type="predicted"/>
<evidence type="ECO:0000256" key="1">
    <source>
        <dbReference type="SAM" id="Phobius"/>
    </source>
</evidence>
<dbReference type="Gene3D" id="2.30.30.40">
    <property type="entry name" value="SH3 Domains"/>
    <property type="match status" value="1"/>
</dbReference>
<feature type="domain" description="SH3b" evidence="3">
    <location>
        <begin position="19"/>
        <end position="81"/>
    </location>
</feature>
<dbReference type="Proteomes" id="UP000286063">
    <property type="component" value="Unassembled WGS sequence"/>
</dbReference>
<dbReference type="RefSeq" id="WP_117775007.1">
    <property type="nucleotide sequence ID" value="NZ_CAUGOG010000010.1"/>
</dbReference>
<feature type="transmembrane region" description="Helical" evidence="1">
    <location>
        <begin position="104"/>
        <end position="121"/>
    </location>
</feature>
<dbReference type="AlphaFoldDB" id="A0A413INQ8"/>
<feature type="signal peptide" evidence="2">
    <location>
        <begin position="1"/>
        <end position="18"/>
    </location>
</feature>
<feature type="transmembrane region" description="Helical" evidence="1">
    <location>
        <begin position="230"/>
        <end position="250"/>
    </location>
</feature>
<feature type="transmembrane region" description="Helical" evidence="1">
    <location>
        <begin position="166"/>
        <end position="190"/>
    </location>
</feature>
<evidence type="ECO:0000259" key="3">
    <source>
        <dbReference type="PROSITE" id="PS51781"/>
    </source>
</evidence>
<evidence type="ECO:0000313" key="4">
    <source>
        <dbReference type="EMBL" id="RGY18256.1"/>
    </source>
</evidence>
<comment type="caution">
    <text evidence="4">The sequence shown here is derived from an EMBL/GenBank/DDBJ whole genome shotgun (WGS) entry which is preliminary data.</text>
</comment>
<keyword evidence="1" id="KW-0812">Transmembrane</keyword>
<dbReference type="InterPro" id="IPR003646">
    <property type="entry name" value="SH3-like_bac-type"/>
</dbReference>
<dbReference type="OrthoDB" id="1049096at2"/>
<feature type="chain" id="PRO_5019495222" evidence="2">
    <location>
        <begin position="19"/>
        <end position="308"/>
    </location>
</feature>
<sequence>MKYCFLLLCIFFSLVVDAQDYRVVSRGNLHVRSGAGTEFDVIGKLASKDTVHVLKMEGTWAQVEFDGKQAYVSKKYIMPLRGTKQQSAENFFSGLWGLFKQGPISYLPLLILLTLCFTLLVRWMFRDSLEIKWIVGSLGLAAIGVMELIFFFGYNGLPWFCFPDEVGWLWTVVNFFLYGFVLLNQLLLNLQVIREVCYESGYNLSVGVYSYVVAVILAIIFYLADVDMGEYLICGFLVAQGVQIVMNYFIIRNFWRASVVSILFLLGSVSLIASSVFFIGVVILLAIGLFILSIAGSGDRHYYVVYRY</sequence>
<evidence type="ECO:0000256" key="2">
    <source>
        <dbReference type="SAM" id="SignalP"/>
    </source>
</evidence>
<dbReference type="Pfam" id="PF08239">
    <property type="entry name" value="SH3_3"/>
    <property type="match status" value="1"/>
</dbReference>
<dbReference type="EMBL" id="QSCR01000012">
    <property type="protein sequence ID" value="RGY18256.1"/>
    <property type="molecule type" value="Genomic_DNA"/>
</dbReference>
<protein>
    <submittedName>
        <fullName evidence="4">SH3 domain-containing protein</fullName>
    </submittedName>
</protein>
<accession>A0A413INQ8</accession>